<dbReference type="Pfam" id="PF00486">
    <property type="entry name" value="Trans_reg_C"/>
    <property type="match status" value="1"/>
</dbReference>
<reference evidence="10 11" key="1">
    <citation type="submission" date="2019-03" db="EMBL/GenBank/DDBJ databases">
        <title>Draft genome sequences of novel Actinobacteria.</title>
        <authorList>
            <person name="Sahin N."/>
            <person name="Ay H."/>
            <person name="Saygin H."/>
        </authorList>
    </citation>
    <scope>NUCLEOTIDE SEQUENCE [LARGE SCALE GENOMIC DNA]</scope>
    <source>
        <strain evidence="10 11">KC310</strain>
    </source>
</reference>
<dbReference type="Pfam" id="PF03704">
    <property type="entry name" value="BTAD"/>
    <property type="match status" value="1"/>
</dbReference>
<comment type="caution">
    <text evidence="10">The sequence shown here is derived from an EMBL/GenBank/DDBJ whole genome shotgun (WGS) entry which is preliminary data.</text>
</comment>
<dbReference type="InterPro" id="IPR005158">
    <property type="entry name" value="BTAD"/>
</dbReference>
<dbReference type="Pfam" id="PF13424">
    <property type="entry name" value="TPR_12"/>
    <property type="match status" value="3"/>
</dbReference>
<keyword evidence="3 6" id="KW-0238">DNA-binding</keyword>
<evidence type="ECO:0000259" key="8">
    <source>
        <dbReference type="PROSITE" id="PS50943"/>
    </source>
</evidence>
<dbReference type="InterPro" id="IPR001867">
    <property type="entry name" value="OmpR/PhoB-type_DNA-bd"/>
</dbReference>
<dbReference type="GO" id="GO:0006355">
    <property type="term" value="P:regulation of DNA-templated transcription"/>
    <property type="evidence" value="ECO:0007669"/>
    <property type="project" value="InterPro"/>
</dbReference>
<dbReference type="SUPFAM" id="SSF46894">
    <property type="entry name" value="C-terminal effector domain of the bipartite response regulators"/>
    <property type="match status" value="1"/>
</dbReference>
<protein>
    <submittedName>
        <fullName evidence="10">Tetratricopeptide repeat protein</fullName>
    </submittedName>
</protein>
<accession>A0A4R4VAC5</accession>
<dbReference type="InterPro" id="IPR051677">
    <property type="entry name" value="AfsR-DnrI-RedD_regulator"/>
</dbReference>
<dbReference type="InterPro" id="IPR011990">
    <property type="entry name" value="TPR-like_helical_dom_sf"/>
</dbReference>
<dbReference type="InterPro" id="IPR019734">
    <property type="entry name" value="TPR_rpt"/>
</dbReference>
<dbReference type="PROSITE" id="PS51755">
    <property type="entry name" value="OMPR_PHOB"/>
    <property type="match status" value="1"/>
</dbReference>
<feature type="DNA-binding region" description="OmpR/PhoB-type" evidence="6">
    <location>
        <begin position="36"/>
        <end position="133"/>
    </location>
</feature>
<evidence type="ECO:0000313" key="10">
    <source>
        <dbReference type="EMBL" id="TDD02052.1"/>
    </source>
</evidence>
<dbReference type="SMART" id="SM00028">
    <property type="entry name" value="TPR"/>
    <property type="match status" value="8"/>
</dbReference>
<dbReference type="InterPro" id="IPR001387">
    <property type="entry name" value="Cro/C1-type_HTH"/>
</dbReference>
<dbReference type="GO" id="GO:0000160">
    <property type="term" value="P:phosphorelay signal transduction system"/>
    <property type="evidence" value="ECO:0007669"/>
    <property type="project" value="InterPro"/>
</dbReference>
<dbReference type="SMART" id="SM00862">
    <property type="entry name" value="Trans_reg_C"/>
    <property type="match status" value="1"/>
</dbReference>
<evidence type="ECO:0000259" key="7">
    <source>
        <dbReference type="PROSITE" id="PS50045"/>
    </source>
</evidence>
<dbReference type="SUPFAM" id="SSF48452">
    <property type="entry name" value="TPR-like"/>
    <property type="match status" value="3"/>
</dbReference>
<dbReference type="Gene3D" id="1.10.260.40">
    <property type="entry name" value="lambda repressor-like DNA-binding domains"/>
    <property type="match status" value="1"/>
</dbReference>
<dbReference type="PROSITE" id="PS50943">
    <property type="entry name" value="HTH_CROC1"/>
    <property type="match status" value="1"/>
</dbReference>
<dbReference type="Proteomes" id="UP000295258">
    <property type="component" value="Unassembled WGS sequence"/>
</dbReference>
<dbReference type="CDD" id="cd00093">
    <property type="entry name" value="HTH_XRE"/>
    <property type="match status" value="1"/>
</dbReference>
<dbReference type="EMBL" id="SMKO01000069">
    <property type="protein sequence ID" value="TDD02052.1"/>
    <property type="molecule type" value="Genomic_DNA"/>
</dbReference>
<evidence type="ECO:0000313" key="11">
    <source>
        <dbReference type="Proteomes" id="UP000295258"/>
    </source>
</evidence>
<evidence type="ECO:0000256" key="5">
    <source>
        <dbReference type="PROSITE-ProRule" id="PRU00339"/>
    </source>
</evidence>
<feature type="domain" description="HTH cro/C1-type" evidence="8">
    <location>
        <begin position="304"/>
        <end position="359"/>
    </location>
</feature>
<dbReference type="PANTHER" id="PTHR35807:SF1">
    <property type="entry name" value="TRANSCRIPTIONAL REGULATOR REDD"/>
    <property type="match status" value="1"/>
</dbReference>
<keyword evidence="4" id="KW-0804">Transcription</keyword>
<dbReference type="InterPro" id="IPR016032">
    <property type="entry name" value="Sig_transdc_resp-reg_C-effctor"/>
</dbReference>
<gene>
    <name evidence="10" type="ORF">E1292_24390</name>
</gene>
<keyword evidence="11" id="KW-1185">Reference proteome</keyword>
<proteinExistence type="inferred from homology"/>
<dbReference type="Pfam" id="PF13176">
    <property type="entry name" value="TPR_7"/>
    <property type="match status" value="1"/>
</dbReference>
<dbReference type="AlphaFoldDB" id="A0A4R4VAC5"/>
<dbReference type="SUPFAM" id="SSF47413">
    <property type="entry name" value="lambda repressor-like DNA-binding domains"/>
    <property type="match status" value="1"/>
</dbReference>
<dbReference type="Gene3D" id="3.40.50.300">
    <property type="entry name" value="P-loop containing nucleotide triphosphate hydrolases"/>
    <property type="match status" value="1"/>
</dbReference>
<organism evidence="10 11">
    <name type="scientific">Nonomuraea deserti</name>
    <dbReference type="NCBI Taxonomy" id="1848322"/>
    <lineage>
        <taxon>Bacteria</taxon>
        <taxon>Bacillati</taxon>
        <taxon>Actinomycetota</taxon>
        <taxon>Actinomycetes</taxon>
        <taxon>Streptosporangiales</taxon>
        <taxon>Streptosporangiaceae</taxon>
        <taxon>Nonomuraea</taxon>
    </lineage>
</organism>
<feature type="repeat" description="TPR" evidence="5">
    <location>
        <begin position="956"/>
        <end position="989"/>
    </location>
</feature>
<evidence type="ECO:0000256" key="2">
    <source>
        <dbReference type="ARBA" id="ARBA00023015"/>
    </source>
</evidence>
<evidence type="ECO:0000256" key="4">
    <source>
        <dbReference type="ARBA" id="ARBA00023163"/>
    </source>
</evidence>
<dbReference type="PROSITE" id="PS50005">
    <property type="entry name" value="TPR"/>
    <property type="match status" value="2"/>
</dbReference>
<dbReference type="Pfam" id="PF00931">
    <property type="entry name" value="NB-ARC"/>
    <property type="match status" value="1"/>
</dbReference>
<dbReference type="Gene3D" id="1.25.40.10">
    <property type="entry name" value="Tetratricopeptide repeat domain"/>
    <property type="match status" value="3"/>
</dbReference>
<evidence type="ECO:0000259" key="9">
    <source>
        <dbReference type="PROSITE" id="PS51755"/>
    </source>
</evidence>
<dbReference type="InterPro" id="IPR027417">
    <property type="entry name" value="P-loop_NTPase"/>
</dbReference>
<dbReference type="Gene3D" id="1.10.10.10">
    <property type="entry name" value="Winged helix-like DNA-binding domain superfamily/Winged helix DNA-binding domain"/>
    <property type="match status" value="1"/>
</dbReference>
<feature type="domain" description="Sigma-54 factor interaction" evidence="7">
    <location>
        <begin position="73"/>
        <end position="228"/>
    </location>
</feature>
<dbReference type="InterPro" id="IPR002182">
    <property type="entry name" value="NB-ARC"/>
</dbReference>
<dbReference type="InterPro" id="IPR010982">
    <property type="entry name" value="Lambda_DNA-bd_dom_sf"/>
</dbReference>
<evidence type="ECO:0000256" key="1">
    <source>
        <dbReference type="ARBA" id="ARBA00005820"/>
    </source>
</evidence>
<dbReference type="GO" id="GO:0003677">
    <property type="term" value="F:DNA binding"/>
    <property type="evidence" value="ECO:0007669"/>
    <property type="project" value="UniProtKB-UniRule"/>
</dbReference>
<dbReference type="InterPro" id="IPR002078">
    <property type="entry name" value="Sigma_54_int"/>
</dbReference>
<name>A0A4R4VAC5_9ACTN</name>
<dbReference type="InterPro" id="IPR036388">
    <property type="entry name" value="WH-like_DNA-bd_sf"/>
</dbReference>
<dbReference type="CDD" id="cd15831">
    <property type="entry name" value="BTAD"/>
    <property type="match status" value="1"/>
</dbReference>
<keyword evidence="2" id="KW-0805">Transcription regulation</keyword>
<dbReference type="PROSITE" id="PS50045">
    <property type="entry name" value="SIGMA54_INTERACT_4"/>
    <property type="match status" value="1"/>
</dbReference>
<comment type="similarity">
    <text evidence="1">Belongs to the AfsR/DnrI/RedD regulatory family.</text>
</comment>
<evidence type="ECO:0000256" key="3">
    <source>
        <dbReference type="ARBA" id="ARBA00023125"/>
    </source>
</evidence>
<sequence>MCTDREQGDRTFAGHLRCPLPARPVKAKGSPHMRRNDRAVVKPVRFSVLGPLSMARDGAKVPVPGGKIRILLAALLLRPNQAVPPDQLAGRLWGPNPPRNPRRVLQTNIVRLRQSLGLSEVIRTEPGGYLARLEPGQLDLLEFQRLVQQAADARTPELERRLLHEALALWNGPLCADVESDALHQIDVPPLVEQRLHTIERRLDLDLRLGASAALVPELRALTSDHPLRERFWAQLMTALHRIGRHSEALDTYRTVSRLLKEELGIDPNHELRELHQRILTQQRPIDEPRDDPADAEPGLSTLLRAWRERALLTQAQLAERTGLNVRTIRRLETGELHRPRNASMELLAQALDLSPAELSVWAQATGTSPQAPPPMRVTPRQLPADVGTFVGRTRELAGLGEVEDTADAADRDGREGATTVVISAIDGMAGVGKTALAVHAAHRIAPRFPDGNLFVDLHGFTRGMAPADPADTLARLLAALGVPGESIPQRLDDRAALYRSVLAERRMLIVLDNAADEAQVRPLLPGAGGCLVLVTSRRRLVGLDGASVVSLDVLAIEDAIALFTATAGQERVAGESRDALEELVRRCGLLPLAIRLAAARLKAHPSWTAQHLMERFEQHRHRLEELQTGERSVAAALDLSYRELDLDERRAYRLLGLNPGGDLAPDAAAALLDTSLAQATDLLDRLLEVHLQQEPVPGRYRFHDLIRAHAAERAGAEEPEPDRHAALTRLLDHYSHAASEAMDRLYPYEADMRPRLDRGRAPAMPDAADWLESELANLLSLARFAAEHGFRDHVRHLSATLHRCLRTRGRYAEAETLHERALAAARATGDRAGAMEALIGLAEIRYMLSRNDAALADHSAALVLARAIGDRAGELRALNGIGLVHLSRDDYGPAADHLTQALGIAREIGHRTGELDALIASGHVDRVMGEHQQSIDHLRQALGIARSIGHHTTEARALTGLGYIHLARDELEPAADYFVRARDLAGRTGYRVGELSSLTALGELHQLQGRHEQARDCYQQVADLAREIGSRNWQFEAIHGMGRLHHEHGDHEQALDDHRQALDLAAELDHPSDQARAHDGLAHACAALGRPDEARGHWTEALTILAKLGIDHTDERGVDAASISAHLAGLAHP</sequence>
<dbReference type="PANTHER" id="PTHR35807">
    <property type="entry name" value="TRANSCRIPTIONAL REGULATOR REDD-RELATED"/>
    <property type="match status" value="1"/>
</dbReference>
<dbReference type="SUPFAM" id="SSF52540">
    <property type="entry name" value="P-loop containing nucleoside triphosphate hydrolases"/>
    <property type="match status" value="1"/>
</dbReference>
<evidence type="ECO:0000256" key="6">
    <source>
        <dbReference type="PROSITE-ProRule" id="PRU01091"/>
    </source>
</evidence>
<dbReference type="GO" id="GO:0043531">
    <property type="term" value="F:ADP binding"/>
    <property type="evidence" value="ECO:0007669"/>
    <property type="project" value="InterPro"/>
</dbReference>
<dbReference type="GO" id="GO:0005524">
    <property type="term" value="F:ATP binding"/>
    <property type="evidence" value="ECO:0007669"/>
    <property type="project" value="InterPro"/>
</dbReference>
<feature type="repeat" description="TPR" evidence="5">
    <location>
        <begin position="1036"/>
        <end position="1069"/>
    </location>
</feature>
<dbReference type="Pfam" id="PF13560">
    <property type="entry name" value="HTH_31"/>
    <property type="match status" value="1"/>
</dbReference>
<keyword evidence="5" id="KW-0802">TPR repeat</keyword>
<dbReference type="SMART" id="SM00530">
    <property type="entry name" value="HTH_XRE"/>
    <property type="match status" value="1"/>
</dbReference>
<feature type="domain" description="OmpR/PhoB-type" evidence="9">
    <location>
        <begin position="36"/>
        <end position="133"/>
    </location>
</feature>
<dbReference type="PRINTS" id="PR00364">
    <property type="entry name" value="DISEASERSIST"/>
</dbReference>
<dbReference type="SMART" id="SM01043">
    <property type="entry name" value="BTAD"/>
    <property type="match status" value="1"/>
</dbReference>